<dbReference type="GO" id="GO:0004527">
    <property type="term" value="F:exonuclease activity"/>
    <property type="evidence" value="ECO:0007669"/>
    <property type="project" value="UniProtKB-KW"/>
</dbReference>
<evidence type="ECO:0000313" key="13">
    <source>
        <dbReference type="EMBL" id="KAF2904849.1"/>
    </source>
</evidence>
<dbReference type="GO" id="GO:0031573">
    <property type="term" value="P:mitotic intra-S DNA damage checkpoint signaling"/>
    <property type="evidence" value="ECO:0007669"/>
    <property type="project" value="TreeGrafter"/>
</dbReference>
<dbReference type="PANTHER" id="PTHR15237:SF0">
    <property type="entry name" value="CELL CYCLE CHECKPOINT CONTROL PROTEIN"/>
    <property type="match status" value="1"/>
</dbReference>
<evidence type="ECO:0000256" key="6">
    <source>
        <dbReference type="ARBA" id="ARBA00022801"/>
    </source>
</evidence>
<evidence type="ECO:0000256" key="3">
    <source>
        <dbReference type="ARBA" id="ARBA00022553"/>
    </source>
</evidence>
<keyword evidence="3" id="KW-0597">Phosphoprotein</keyword>
<gene>
    <name evidence="13" type="ORF">ILUMI_01320</name>
</gene>
<dbReference type="FunFam" id="3.70.10.10:FF:000005">
    <property type="entry name" value="Cell cycle checkpoint control protein"/>
    <property type="match status" value="1"/>
</dbReference>
<evidence type="ECO:0000256" key="5">
    <source>
        <dbReference type="ARBA" id="ARBA00022763"/>
    </source>
</evidence>
<dbReference type="InterPro" id="IPR007268">
    <property type="entry name" value="Rad9/Ddc1"/>
</dbReference>
<proteinExistence type="inferred from homology"/>
<sequence>MNCVIPGVNVKVLSKTIQALSKIGDELQLEPRKDYLIFKAANMTTTAYCIFKFLDTFFSSYEIEDPEKVDDLSCVIPMKAILGVFKSHGHKDKKPEICKIELNDDNKIIFKFKYKHDVVVVRSLFLNDGQIVNINYNTLTSNQVSANAHLFSQVLTNFQAGDDDIGIEVYANKALMRNYIAGDINKSKGIRSQLTLTTGEFNSFQIGQETNITFSLKPFRAAIHFAESSNLGVCLNFETSGKPVILVIRNPTFEVNVVIATLNTDHISQSSLSTSIMLKTKSKAKHNMTIQDQQALESVNWDNDFDLQGENGFDNRKSQTDKNKSNTNLTINNNIPSINNALIDERPNLGNDENKDTDMVPGSPESPRSKRIKTIFGRCYETTFHSTMMDLGNVLAPDSDPELDDNF</sequence>
<evidence type="ECO:0000256" key="2">
    <source>
        <dbReference type="ARBA" id="ARBA00008494"/>
    </source>
</evidence>
<keyword evidence="5" id="KW-0227">DNA damage</keyword>
<accession>A0A8K0DIQ7</accession>
<dbReference type="GO" id="GO:0000076">
    <property type="term" value="P:DNA replication checkpoint signaling"/>
    <property type="evidence" value="ECO:0007669"/>
    <property type="project" value="TreeGrafter"/>
</dbReference>
<dbReference type="Gene3D" id="3.70.10.10">
    <property type="match status" value="1"/>
</dbReference>
<evidence type="ECO:0000256" key="1">
    <source>
        <dbReference type="ARBA" id="ARBA00004123"/>
    </source>
</evidence>
<dbReference type="SUPFAM" id="SSF55979">
    <property type="entry name" value="DNA clamp"/>
    <property type="match status" value="1"/>
</dbReference>
<evidence type="ECO:0000313" key="14">
    <source>
        <dbReference type="Proteomes" id="UP000801492"/>
    </source>
</evidence>
<evidence type="ECO:0000256" key="10">
    <source>
        <dbReference type="ARBA" id="ARBA00069752"/>
    </source>
</evidence>
<evidence type="ECO:0000256" key="7">
    <source>
        <dbReference type="ARBA" id="ARBA00022839"/>
    </source>
</evidence>
<keyword evidence="7" id="KW-0269">Exonuclease</keyword>
<keyword evidence="14" id="KW-1185">Reference proteome</keyword>
<feature type="compositionally biased region" description="Basic and acidic residues" evidence="12">
    <location>
        <begin position="313"/>
        <end position="324"/>
    </location>
</feature>
<name>A0A8K0DIQ7_IGNLU</name>
<dbReference type="Proteomes" id="UP000801492">
    <property type="component" value="Unassembled WGS sequence"/>
</dbReference>
<dbReference type="GO" id="GO:0006281">
    <property type="term" value="P:DNA repair"/>
    <property type="evidence" value="ECO:0007669"/>
    <property type="project" value="TreeGrafter"/>
</dbReference>
<dbReference type="InterPro" id="IPR046938">
    <property type="entry name" value="DNA_clamp_sf"/>
</dbReference>
<protein>
    <recommendedName>
        <fullName evidence="10">Cell cycle checkpoint control protein RAD9A</fullName>
    </recommendedName>
    <alternativeName>
        <fullName evidence="11">DNA repair exonuclease rad9 homolog A</fullName>
    </alternativeName>
</protein>
<comment type="similarity">
    <text evidence="2">Belongs to the rad9 family.</text>
</comment>
<reference evidence="13" key="1">
    <citation type="submission" date="2019-08" db="EMBL/GenBank/DDBJ databases">
        <title>The genome of the North American firefly Photinus pyralis.</title>
        <authorList>
            <consortium name="Photinus pyralis genome working group"/>
            <person name="Fallon T.R."/>
            <person name="Sander Lower S.E."/>
            <person name="Weng J.-K."/>
        </authorList>
    </citation>
    <scope>NUCLEOTIDE SEQUENCE</scope>
    <source>
        <strain evidence="13">TRF0915ILg1</strain>
        <tissue evidence="13">Whole body</tissue>
    </source>
</reference>
<keyword evidence="6" id="KW-0378">Hydrolase</keyword>
<comment type="function">
    <text evidence="9">Component of the 9-1-1 cell-cycle checkpoint response complex that plays a major role in DNA repair. The 9-1-1 complex is recruited to DNA lesion upon damage by the RAD17-replication factor C (RFC) clamp loader complex. Acts then as a sliding clamp platform on DNA for several proteins involved in long-patch base excision repair (LP-BER). The 9-1-1 complex stimulates DNA polymerase beta (POLB) activity by increasing its affinity for the 3'-OH end of the primer-template and stabilizes POLB to those sites where LP-BER proceeds; endonuclease FEN1 cleavage activity on substrates with double, nick, or gap flaps of distinct sequences and lengths; and DNA ligase I (LIG1) on long-patch base excision repair substrates. The 9-1-1 complex is necessary for the recruitment of RHNO1 to sites of double-stranded breaks (DSB) occurring during the S phase. RAD9A possesses 3'-&gt;5' double stranded DNA exonuclease activity.</text>
</comment>
<dbReference type="GO" id="GO:0071479">
    <property type="term" value="P:cellular response to ionizing radiation"/>
    <property type="evidence" value="ECO:0007669"/>
    <property type="project" value="TreeGrafter"/>
</dbReference>
<evidence type="ECO:0000256" key="9">
    <source>
        <dbReference type="ARBA" id="ARBA00059283"/>
    </source>
</evidence>
<dbReference type="AlphaFoldDB" id="A0A8K0DIQ7"/>
<evidence type="ECO:0000256" key="12">
    <source>
        <dbReference type="SAM" id="MobiDB-lite"/>
    </source>
</evidence>
<evidence type="ECO:0000256" key="11">
    <source>
        <dbReference type="ARBA" id="ARBA00079896"/>
    </source>
</evidence>
<keyword evidence="8" id="KW-0539">Nucleus</keyword>
<feature type="compositionally biased region" description="Basic and acidic residues" evidence="12">
    <location>
        <begin position="345"/>
        <end position="358"/>
    </location>
</feature>
<dbReference type="Pfam" id="PF04139">
    <property type="entry name" value="Rad9"/>
    <property type="match status" value="1"/>
</dbReference>
<evidence type="ECO:0000256" key="8">
    <source>
        <dbReference type="ARBA" id="ARBA00023242"/>
    </source>
</evidence>
<dbReference type="OrthoDB" id="60092at2759"/>
<organism evidence="13 14">
    <name type="scientific">Ignelater luminosus</name>
    <name type="common">Cucubano</name>
    <name type="synonym">Pyrophorus luminosus</name>
    <dbReference type="NCBI Taxonomy" id="2038154"/>
    <lineage>
        <taxon>Eukaryota</taxon>
        <taxon>Metazoa</taxon>
        <taxon>Ecdysozoa</taxon>
        <taxon>Arthropoda</taxon>
        <taxon>Hexapoda</taxon>
        <taxon>Insecta</taxon>
        <taxon>Pterygota</taxon>
        <taxon>Neoptera</taxon>
        <taxon>Endopterygota</taxon>
        <taxon>Coleoptera</taxon>
        <taxon>Polyphaga</taxon>
        <taxon>Elateriformia</taxon>
        <taxon>Elateroidea</taxon>
        <taxon>Elateridae</taxon>
        <taxon>Agrypninae</taxon>
        <taxon>Pyrophorini</taxon>
        <taxon>Ignelater</taxon>
    </lineage>
</organism>
<feature type="region of interest" description="Disordered" evidence="12">
    <location>
        <begin position="345"/>
        <end position="369"/>
    </location>
</feature>
<dbReference type="PANTHER" id="PTHR15237">
    <property type="entry name" value="DNA REPAIR PROTEIN RAD9"/>
    <property type="match status" value="1"/>
</dbReference>
<evidence type="ECO:0000256" key="4">
    <source>
        <dbReference type="ARBA" id="ARBA00022722"/>
    </source>
</evidence>
<dbReference type="EMBL" id="VTPC01000663">
    <property type="protein sequence ID" value="KAF2904849.1"/>
    <property type="molecule type" value="Genomic_DNA"/>
</dbReference>
<keyword evidence="4" id="KW-0540">Nuclease</keyword>
<comment type="subcellular location">
    <subcellularLocation>
        <location evidence="1">Nucleus</location>
    </subcellularLocation>
</comment>
<feature type="region of interest" description="Disordered" evidence="12">
    <location>
        <begin position="307"/>
        <end position="332"/>
    </location>
</feature>
<dbReference type="GO" id="GO:0030896">
    <property type="term" value="C:checkpoint clamp complex"/>
    <property type="evidence" value="ECO:0007669"/>
    <property type="project" value="InterPro"/>
</dbReference>
<comment type="caution">
    <text evidence="13">The sequence shown here is derived from an EMBL/GenBank/DDBJ whole genome shotgun (WGS) entry which is preliminary data.</text>
</comment>